<organism evidence="2 3">
    <name type="scientific">Hymenobacter taeanensis</name>
    <dbReference type="NCBI Taxonomy" id="2735321"/>
    <lineage>
        <taxon>Bacteria</taxon>
        <taxon>Pseudomonadati</taxon>
        <taxon>Bacteroidota</taxon>
        <taxon>Cytophagia</taxon>
        <taxon>Cytophagales</taxon>
        <taxon>Hymenobacteraceae</taxon>
        <taxon>Hymenobacter</taxon>
    </lineage>
</organism>
<evidence type="ECO:0000313" key="2">
    <source>
        <dbReference type="EMBL" id="QJX47324.1"/>
    </source>
</evidence>
<evidence type="ECO:0000256" key="1">
    <source>
        <dbReference type="SAM" id="MobiDB-lite"/>
    </source>
</evidence>
<keyword evidence="3" id="KW-1185">Reference proteome</keyword>
<proteinExistence type="predicted"/>
<name>A0A6M6BHQ6_9BACT</name>
<accession>A0A6M6BHQ6</accession>
<dbReference type="RefSeq" id="WP_171591416.1">
    <property type="nucleotide sequence ID" value="NZ_CP053538.1"/>
</dbReference>
<dbReference type="KEGG" id="hts:HMJ29_10390"/>
<dbReference type="Proteomes" id="UP000501623">
    <property type="component" value="Chromosome"/>
</dbReference>
<evidence type="ECO:0000313" key="3">
    <source>
        <dbReference type="Proteomes" id="UP000501623"/>
    </source>
</evidence>
<sequence>MLVSARHPGLAQKLPAGSNGAGSTGAGSYGLDPNLEEQYHQIVRSQVQETQLWKLGLNDVDSDVRRFSYGVYLIYERKITPAFALLAELNPGSQPVFRYVNDPATMTLQRYNARYFRLGTQVAGRYYYNLSKRMQEGKSANNFSANYFSAQLGTNTSYTPFNENQHYNASTPALSARYGLQRRLGPYGFVDANLGLNLNQVVSALGNTSYIDRVLTGEFRIGLAVGK</sequence>
<feature type="compositionally biased region" description="Gly residues" evidence="1">
    <location>
        <begin position="19"/>
        <end position="28"/>
    </location>
</feature>
<dbReference type="EMBL" id="CP053538">
    <property type="protein sequence ID" value="QJX47324.1"/>
    <property type="molecule type" value="Genomic_DNA"/>
</dbReference>
<protein>
    <submittedName>
        <fullName evidence="2">Uncharacterized protein</fullName>
    </submittedName>
</protein>
<feature type="region of interest" description="Disordered" evidence="1">
    <location>
        <begin position="1"/>
        <end position="30"/>
    </location>
</feature>
<reference evidence="2 3" key="1">
    <citation type="submission" date="2020-05" db="EMBL/GenBank/DDBJ databases">
        <title>Complete genome sequence of Hymenobacter sp. TS19 in Coasted Sand Dune.</title>
        <authorList>
            <person name="Lee J.-H."/>
            <person name="Jung J.-H."/>
            <person name="Jeong S."/>
            <person name="Zhao L."/>
            <person name="Kim M.-K."/>
            <person name="Seo H.-S."/>
            <person name="Lim S."/>
        </authorList>
    </citation>
    <scope>NUCLEOTIDE SEQUENCE [LARGE SCALE GENOMIC DNA]</scope>
    <source>
        <strain evidence="2 3">TS19</strain>
    </source>
</reference>
<gene>
    <name evidence="2" type="ORF">HMJ29_10390</name>
</gene>
<dbReference type="AlphaFoldDB" id="A0A6M6BHQ6"/>